<dbReference type="AlphaFoldDB" id="A0A3M2J5A7"/>
<keyword evidence="1" id="KW-0393">Immunoglobulin domain</keyword>
<evidence type="ECO:0000259" key="3">
    <source>
        <dbReference type="PROSITE" id="PS50835"/>
    </source>
</evidence>
<dbReference type="InterPro" id="IPR003599">
    <property type="entry name" value="Ig_sub"/>
</dbReference>
<comment type="caution">
    <text evidence="4">The sequence shown here is derived from an EMBL/GenBank/DDBJ whole genome shotgun (WGS) entry which is preliminary data.</text>
</comment>
<dbReference type="SUPFAM" id="SSF110296">
    <property type="entry name" value="Oligoxyloglucan reducing end-specific cellobiohydrolase"/>
    <property type="match status" value="1"/>
</dbReference>
<evidence type="ECO:0000256" key="2">
    <source>
        <dbReference type="SAM" id="MobiDB-lite"/>
    </source>
</evidence>
<dbReference type="Gene3D" id="2.60.40.10">
    <property type="entry name" value="Immunoglobulins"/>
    <property type="match status" value="2"/>
</dbReference>
<dbReference type="SMART" id="SM00409">
    <property type="entry name" value="IG"/>
    <property type="match status" value="4"/>
</dbReference>
<dbReference type="Pfam" id="PF07679">
    <property type="entry name" value="I-set"/>
    <property type="match status" value="1"/>
</dbReference>
<dbReference type="EMBL" id="RFFI01000054">
    <property type="protein sequence ID" value="RMI09287.1"/>
    <property type="molecule type" value="Genomic_DNA"/>
</dbReference>
<dbReference type="InterPro" id="IPR013098">
    <property type="entry name" value="Ig_I-set"/>
</dbReference>
<feature type="domain" description="Ig-like" evidence="3">
    <location>
        <begin position="551"/>
        <end position="641"/>
    </location>
</feature>
<evidence type="ECO:0000313" key="5">
    <source>
        <dbReference type="Proteomes" id="UP000269289"/>
    </source>
</evidence>
<protein>
    <recommendedName>
        <fullName evidence="3">Ig-like domain-containing protein</fullName>
    </recommendedName>
</protein>
<organism evidence="4 5">
    <name type="scientific">Cellulomonas triticagri</name>
    <dbReference type="NCBI Taxonomy" id="2483352"/>
    <lineage>
        <taxon>Bacteria</taxon>
        <taxon>Bacillati</taxon>
        <taxon>Actinomycetota</taxon>
        <taxon>Actinomycetes</taxon>
        <taxon>Micrococcales</taxon>
        <taxon>Cellulomonadaceae</taxon>
        <taxon>Cellulomonas</taxon>
    </lineage>
</organism>
<feature type="region of interest" description="Disordered" evidence="2">
    <location>
        <begin position="859"/>
        <end position="878"/>
    </location>
</feature>
<dbReference type="Proteomes" id="UP000269289">
    <property type="component" value="Unassembled WGS sequence"/>
</dbReference>
<dbReference type="PANTHER" id="PTHR10075:SF14">
    <property type="entry name" value="CELL ADHESION MOLECULE DSCAM2-RELATED"/>
    <property type="match status" value="1"/>
</dbReference>
<reference evidence="4 5" key="1">
    <citation type="submission" date="2018-10" db="EMBL/GenBank/DDBJ databases">
        <title>Isolation, diversity and antifungal activity of actinobacteria from wheat.</title>
        <authorList>
            <person name="Han C."/>
        </authorList>
    </citation>
    <scope>NUCLEOTIDE SEQUENCE [LARGE SCALE GENOMIC DNA]</scope>
    <source>
        <strain evidence="4 5">NEAU-YY56</strain>
    </source>
</reference>
<dbReference type="GO" id="GO:0005975">
    <property type="term" value="P:carbohydrate metabolic process"/>
    <property type="evidence" value="ECO:0007669"/>
    <property type="project" value="UniProtKB-ARBA"/>
</dbReference>
<dbReference type="InterPro" id="IPR013783">
    <property type="entry name" value="Ig-like_fold"/>
</dbReference>
<dbReference type="PANTHER" id="PTHR10075">
    <property type="entry name" value="BASIGIN RELATED"/>
    <property type="match status" value="1"/>
</dbReference>
<dbReference type="InterPro" id="IPR036179">
    <property type="entry name" value="Ig-like_dom_sf"/>
</dbReference>
<gene>
    <name evidence="4" type="ORF">EBM89_11015</name>
</gene>
<accession>A0A3M2J5A7</accession>
<dbReference type="InterPro" id="IPR007110">
    <property type="entry name" value="Ig-like_dom"/>
</dbReference>
<keyword evidence="5" id="KW-1185">Reference proteome</keyword>
<proteinExistence type="predicted"/>
<feature type="compositionally biased region" description="Low complexity" evidence="2">
    <location>
        <begin position="861"/>
        <end position="878"/>
    </location>
</feature>
<evidence type="ECO:0000313" key="4">
    <source>
        <dbReference type="EMBL" id="RMI09287.1"/>
    </source>
</evidence>
<sequence>MVLGVLAALVPTAPAAATTGGGIFRDLTFRAYLTGEAPGTGELRGAIAERGGCVRVEGRFVTLHWGTGTLHLQQRQSNGSWQRVRDDQASFTYYSGDTNEVVFDTCGFAIPESGEHRVVFTSQSGVTSFSDPFELRVRAAAPVFAPGPASQRVEVGAAVSFPAAAVAPPGTSDDSARVEQRAQLSWDGGRTWQDTASTALVATPAHDGLRVRYQADRVPTADHPLALPSVVTTSGVAVLTVESRPEVVEHPQTQRVPWSTTTPVRTAEFSAVVRTDGSAGQVVTWQRSTDSGTTWQDVATAGACTEPESRCTVTHQVPGTPDTEGHQFRVAVTYLAGQAVVHSAAATLELEEPTALRVTADPVDVWVETGGEAVFAADAVNWAGVSWSRQRSGQAWDAVPGGAGSTTLRLTDLTPADSDTRYRAEFRNGAAFASSLSALLVVQDRPEVTRVGDDVLDGLAGAAAQVEADVRLSDPRQSATWERSVDGGATWEPVGAVTGCDAGEECRATHRIEALTPEMTGHRYRVVAHWLRSEVVEGPETRVVVRDLSRPQVTEQPRDAHVLVGQDATFTLAVSGVPEPDVQWFVRPAAGEGETAWRAITGASSTTLTVPAATSDVQGTRYRARASSPAGEVWSDEATLVVETVPVILEQPEDVTVLAGDAAEFTSQYRTDGLTSQQRQWQVSTDGGVTWEQQEDARWCPTTCRARLTVDPAQLTDDGMLVRLTVTYLGGQQTVESRAARLTVLEPRAPLVLRDPQDVPLALLGEHVTLSAAADGLPTPVVRWLASDDAGRTWHEVEGADDPTLVIGPITAEHEGRQYRALFTNREGEALTAPATIAEVRAGRALHLRIAPRVEVVDRPPAASATGSGTRATAPPPR</sequence>
<name>A0A3M2J5A7_9CELL</name>
<dbReference type="SUPFAM" id="SSF48726">
    <property type="entry name" value="Immunoglobulin"/>
    <property type="match status" value="2"/>
</dbReference>
<evidence type="ECO:0000256" key="1">
    <source>
        <dbReference type="ARBA" id="ARBA00023319"/>
    </source>
</evidence>
<dbReference type="PROSITE" id="PS50835">
    <property type="entry name" value="IG_LIKE"/>
    <property type="match status" value="1"/>
</dbReference>